<comment type="caution">
    <text evidence="6">The sequence shown here is derived from an EMBL/GenBank/DDBJ whole genome shotgun (WGS) entry which is preliminary data.</text>
</comment>
<evidence type="ECO:0000256" key="4">
    <source>
        <dbReference type="ARBA" id="ARBA00022840"/>
    </source>
</evidence>
<dbReference type="OrthoDB" id="9804819at2"/>
<dbReference type="InterPro" id="IPR003593">
    <property type="entry name" value="AAA+_ATPase"/>
</dbReference>
<dbReference type="CDD" id="cd03230">
    <property type="entry name" value="ABC_DR_subfamily_A"/>
    <property type="match status" value="1"/>
</dbReference>
<evidence type="ECO:0000256" key="2">
    <source>
        <dbReference type="ARBA" id="ARBA00022448"/>
    </source>
</evidence>
<keyword evidence="4 6" id="KW-0067">ATP-binding</keyword>
<dbReference type="PANTHER" id="PTHR43335:SF4">
    <property type="entry name" value="ABC TRANSPORTER, ATP-BINDING PROTEIN"/>
    <property type="match status" value="1"/>
</dbReference>
<protein>
    <submittedName>
        <fullName evidence="6">Putative ABC transporter ATP-binding protein YxlF</fullName>
        <ecNumber evidence="6">3.6.3.-</ecNumber>
    </submittedName>
</protein>
<organism evidence="6 7">
    <name type="scientific">Clostridium oryzae</name>
    <dbReference type="NCBI Taxonomy" id="1450648"/>
    <lineage>
        <taxon>Bacteria</taxon>
        <taxon>Bacillati</taxon>
        <taxon>Bacillota</taxon>
        <taxon>Clostridia</taxon>
        <taxon>Eubacteriales</taxon>
        <taxon>Clostridiaceae</taxon>
        <taxon>Clostridium</taxon>
    </lineage>
</organism>
<evidence type="ECO:0000256" key="1">
    <source>
        <dbReference type="ARBA" id="ARBA00005417"/>
    </source>
</evidence>
<dbReference type="PROSITE" id="PS50893">
    <property type="entry name" value="ABC_TRANSPORTER_2"/>
    <property type="match status" value="1"/>
</dbReference>
<keyword evidence="7" id="KW-1185">Reference proteome</keyword>
<evidence type="ECO:0000313" key="7">
    <source>
        <dbReference type="Proteomes" id="UP000190080"/>
    </source>
</evidence>
<feature type="domain" description="ABC transporter" evidence="5">
    <location>
        <begin position="4"/>
        <end position="232"/>
    </location>
</feature>
<dbReference type="SUPFAM" id="SSF52540">
    <property type="entry name" value="P-loop containing nucleoside triphosphate hydrolases"/>
    <property type="match status" value="1"/>
</dbReference>
<accession>A0A1V4IXF8</accession>
<evidence type="ECO:0000313" key="6">
    <source>
        <dbReference type="EMBL" id="OPJ64636.1"/>
    </source>
</evidence>
<evidence type="ECO:0000259" key="5">
    <source>
        <dbReference type="PROSITE" id="PS50893"/>
    </source>
</evidence>
<dbReference type="Proteomes" id="UP000190080">
    <property type="component" value="Unassembled WGS sequence"/>
</dbReference>
<dbReference type="SMART" id="SM00382">
    <property type="entry name" value="AAA"/>
    <property type="match status" value="1"/>
</dbReference>
<dbReference type="AlphaFoldDB" id="A0A1V4IXF8"/>
<dbReference type="GO" id="GO:0016887">
    <property type="term" value="F:ATP hydrolysis activity"/>
    <property type="evidence" value="ECO:0007669"/>
    <property type="project" value="InterPro"/>
</dbReference>
<dbReference type="InterPro" id="IPR025302">
    <property type="entry name" value="DrrA1/2-like_C"/>
</dbReference>
<dbReference type="Gene3D" id="3.40.50.300">
    <property type="entry name" value="P-loop containing nucleotide triphosphate hydrolases"/>
    <property type="match status" value="1"/>
</dbReference>
<dbReference type="InterPro" id="IPR027417">
    <property type="entry name" value="P-loop_NTPase"/>
</dbReference>
<evidence type="ECO:0000256" key="3">
    <source>
        <dbReference type="ARBA" id="ARBA00022741"/>
    </source>
</evidence>
<keyword evidence="2" id="KW-0813">Transport</keyword>
<keyword evidence="6" id="KW-0378">Hydrolase</keyword>
<keyword evidence="3" id="KW-0547">Nucleotide-binding</keyword>
<dbReference type="PANTHER" id="PTHR43335">
    <property type="entry name" value="ABC TRANSPORTER, ATP-BINDING PROTEIN"/>
    <property type="match status" value="1"/>
</dbReference>
<dbReference type="EC" id="3.6.3.-" evidence="6"/>
<dbReference type="Pfam" id="PF00005">
    <property type="entry name" value="ABC_tran"/>
    <property type="match status" value="1"/>
</dbReference>
<sequence length="305" mass="34430">MDLLKLNHVSKQFGNLSVIENLNFTVPEHSVFGFIGKNGAGKTTTMKMILGFLKPSCGNIYVCDEKVTYGDTKSNRHIGYLPDVPEYYGYMKPKEYLKLCGEITGLTSSQIQKRSAELLELVGLSDVNRRIHGFSRGMKQRLGIAQALLNEPELLICDEPTSALDPMGRKEILDILSLAKNKTTIVFSTHILSDVERICDSIGVLNNGRLVLQGSLSRLKNSYRQNSISIELAHKEDVPNFHEKLRKLPLVSNIELNENSLTIHFSDLESTNMKILELIYNEKIQIIKYEVLEPSLENMFLEVVK</sequence>
<gene>
    <name evidence="6" type="primary">yxlF_5</name>
    <name evidence="6" type="ORF">CLORY_05050</name>
</gene>
<comment type="similarity">
    <text evidence="1">Belongs to the ABC transporter superfamily.</text>
</comment>
<dbReference type="STRING" id="1450648.CLORY_05050"/>
<proteinExistence type="inferred from homology"/>
<dbReference type="RefSeq" id="WP_079421959.1">
    <property type="nucleotide sequence ID" value="NZ_MZGV01000003.1"/>
</dbReference>
<dbReference type="EMBL" id="MZGV01000003">
    <property type="protein sequence ID" value="OPJ64636.1"/>
    <property type="molecule type" value="Genomic_DNA"/>
</dbReference>
<dbReference type="GO" id="GO:0005524">
    <property type="term" value="F:ATP binding"/>
    <property type="evidence" value="ECO:0007669"/>
    <property type="project" value="UniProtKB-KW"/>
</dbReference>
<dbReference type="InterPro" id="IPR003439">
    <property type="entry name" value="ABC_transporter-like_ATP-bd"/>
</dbReference>
<name>A0A1V4IXF8_9CLOT</name>
<reference evidence="6 7" key="1">
    <citation type="submission" date="2017-03" db="EMBL/GenBank/DDBJ databases">
        <title>Genome sequence of Clostridium oryzae DSM 28571.</title>
        <authorList>
            <person name="Poehlein A."/>
            <person name="Daniel R."/>
        </authorList>
    </citation>
    <scope>NUCLEOTIDE SEQUENCE [LARGE SCALE GENOMIC DNA]</scope>
    <source>
        <strain evidence="6 7">DSM 28571</strain>
    </source>
</reference>
<dbReference type="Pfam" id="PF13732">
    <property type="entry name" value="DrrA1-3_C"/>
    <property type="match status" value="1"/>
</dbReference>